<dbReference type="InterPro" id="IPR036163">
    <property type="entry name" value="HMA_dom_sf"/>
</dbReference>
<evidence type="ECO:0000259" key="1">
    <source>
        <dbReference type="PROSITE" id="PS50846"/>
    </source>
</evidence>
<accession>A0A450SIX8</accession>
<sequence>MANTACKHPVERTIRVTGMTCGGCEQTIRKGLNALPGIHQVHANHRMGRVKVTYDLFVTQLQAVERKLAQLGYSPNDGFVSRIKRSWIHYTEQNKKDNLTHQGHCCSKPPPGA</sequence>
<feature type="domain" description="HMA" evidence="1">
    <location>
        <begin position="10"/>
        <end position="76"/>
    </location>
</feature>
<dbReference type="GO" id="GO:0046872">
    <property type="term" value="F:metal ion binding"/>
    <property type="evidence" value="ECO:0007669"/>
    <property type="project" value="InterPro"/>
</dbReference>
<name>A0A450SIX8_9GAMM</name>
<dbReference type="SUPFAM" id="SSF55008">
    <property type="entry name" value="HMA, heavy metal-associated domain"/>
    <property type="match status" value="1"/>
</dbReference>
<dbReference type="Pfam" id="PF00403">
    <property type="entry name" value="HMA"/>
    <property type="match status" value="1"/>
</dbReference>
<reference evidence="2" key="1">
    <citation type="submission" date="2019-02" db="EMBL/GenBank/DDBJ databases">
        <authorList>
            <person name="Gruber-Vodicka R. H."/>
            <person name="Seah K. B. B."/>
        </authorList>
    </citation>
    <scope>NUCLEOTIDE SEQUENCE</scope>
    <source>
        <strain evidence="2">BECK_DK161</strain>
    </source>
</reference>
<protein>
    <submittedName>
        <fullName evidence="2">Copper chaperone CopZ</fullName>
    </submittedName>
</protein>
<dbReference type="PROSITE" id="PS50846">
    <property type="entry name" value="HMA_2"/>
    <property type="match status" value="1"/>
</dbReference>
<evidence type="ECO:0000313" key="2">
    <source>
        <dbReference type="EMBL" id="VFJ53369.1"/>
    </source>
</evidence>
<dbReference type="CDD" id="cd00371">
    <property type="entry name" value="HMA"/>
    <property type="match status" value="1"/>
</dbReference>
<gene>
    <name evidence="2" type="ORF">BECKDK2373C_GA0170839_103925</name>
</gene>
<dbReference type="AlphaFoldDB" id="A0A450SIX8"/>
<dbReference type="EMBL" id="CAADEY010000039">
    <property type="protein sequence ID" value="VFJ53369.1"/>
    <property type="molecule type" value="Genomic_DNA"/>
</dbReference>
<organism evidence="2">
    <name type="scientific">Candidatus Kentrum sp. DK</name>
    <dbReference type="NCBI Taxonomy" id="2126562"/>
    <lineage>
        <taxon>Bacteria</taxon>
        <taxon>Pseudomonadati</taxon>
        <taxon>Pseudomonadota</taxon>
        <taxon>Gammaproteobacteria</taxon>
        <taxon>Candidatus Kentrum</taxon>
    </lineage>
</organism>
<dbReference type="InterPro" id="IPR006121">
    <property type="entry name" value="HMA_dom"/>
</dbReference>
<dbReference type="Gene3D" id="3.30.70.100">
    <property type="match status" value="1"/>
</dbReference>
<proteinExistence type="predicted"/>